<dbReference type="OrthoDB" id="10261055at2759"/>
<feature type="non-terminal residue" evidence="1">
    <location>
        <position position="41"/>
    </location>
</feature>
<name>A0A8J2P2L9_9HEXA</name>
<dbReference type="EMBL" id="CAJVCH010096972">
    <property type="protein sequence ID" value="CAG7723241.1"/>
    <property type="molecule type" value="Genomic_DNA"/>
</dbReference>
<gene>
    <name evidence="1" type="ORF">AFUS01_LOCUS12339</name>
</gene>
<organism evidence="1 2">
    <name type="scientific">Allacma fusca</name>
    <dbReference type="NCBI Taxonomy" id="39272"/>
    <lineage>
        <taxon>Eukaryota</taxon>
        <taxon>Metazoa</taxon>
        <taxon>Ecdysozoa</taxon>
        <taxon>Arthropoda</taxon>
        <taxon>Hexapoda</taxon>
        <taxon>Collembola</taxon>
        <taxon>Symphypleona</taxon>
        <taxon>Sminthuridae</taxon>
        <taxon>Allacma</taxon>
    </lineage>
</organism>
<dbReference type="Proteomes" id="UP000708208">
    <property type="component" value="Unassembled WGS sequence"/>
</dbReference>
<evidence type="ECO:0000313" key="1">
    <source>
        <dbReference type="EMBL" id="CAG7723241.1"/>
    </source>
</evidence>
<reference evidence="1" key="1">
    <citation type="submission" date="2021-06" db="EMBL/GenBank/DDBJ databases">
        <authorList>
            <person name="Hodson N. C."/>
            <person name="Mongue J. A."/>
            <person name="Jaron S. K."/>
        </authorList>
    </citation>
    <scope>NUCLEOTIDE SEQUENCE</scope>
</reference>
<feature type="non-terminal residue" evidence="1">
    <location>
        <position position="1"/>
    </location>
</feature>
<comment type="caution">
    <text evidence="1">The sequence shown here is derived from an EMBL/GenBank/DDBJ whole genome shotgun (WGS) entry which is preliminary data.</text>
</comment>
<dbReference type="AlphaFoldDB" id="A0A8J2P2L9"/>
<evidence type="ECO:0000313" key="2">
    <source>
        <dbReference type="Proteomes" id="UP000708208"/>
    </source>
</evidence>
<protein>
    <submittedName>
        <fullName evidence="1">Uncharacterized protein</fullName>
    </submittedName>
</protein>
<keyword evidence="2" id="KW-1185">Reference proteome</keyword>
<proteinExistence type="predicted"/>
<sequence>ILIPDDSTERVVGEDILPAKADLNINCLYDKLFSNISEGSH</sequence>
<accession>A0A8J2P2L9</accession>